<dbReference type="RefSeq" id="WP_381421682.1">
    <property type="nucleotide sequence ID" value="NZ_JBHSDH010000013.1"/>
</dbReference>
<feature type="transmembrane region" description="Helical" evidence="1">
    <location>
        <begin position="67"/>
        <end position="89"/>
    </location>
</feature>
<evidence type="ECO:0000313" key="2">
    <source>
        <dbReference type="EMBL" id="MFC4291639.1"/>
    </source>
</evidence>
<evidence type="ECO:0000256" key="1">
    <source>
        <dbReference type="SAM" id="Phobius"/>
    </source>
</evidence>
<keyword evidence="1" id="KW-1133">Transmembrane helix</keyword>
<keyword evidence="3" id="KW-1185">Reference proteome</keyword>
<accession>A0ABV8REE7</accession>
<evidence type="ECO:0000313" key="3">
    <source>
        <dbReference type="Proteomes" id="UP001595887"/>
    </source>
</evidence>
<feature type="transmembrane region" description="Helical" evidence="1">
    <location>
        <begin position="41"/>
        <end position="60"/>
    </location>
</feature>
<protein>
    <submittedName>
        <fullName evidence="2">Uncharacterized protein</fullName>
    </submittedName>
</protein>
<organism evidence="2 3">
    <name type="scientific">Sphingorhabdus arenilitoris</name>
    <dbReference type="NCBI Taxonomy" id="1490041"/>
    <lineage>
        <taxon>Bacteria</taxon>
        <taxon>Pseudomonadati</taxon>
        <taxon>Pseudomonadota</taxon>
        <taxon>Alphaproteobacteria</taxon>
        <taxon>Sphingomonadales</taxon>
        <taxon>Sphingomonadaceae</taxon>
        <taxon>Sphingorhabdus</taxon>
    </lineage>
</organism>
<comment type="caution">
    <text evidence="2">The sequence shown here is derived from an EMBL/GenBank/DDBJ whole genome shotgun (WGS) entry which is preliminary data.</text>
</comment>
<feature type="transmembrane region" description="Helical" evidence="1">
    <location>
        <begin position="119"/>
        <end position="144"/>
    </location>
</feature>
<keyword evidence="1" id="KW-0472">Membrane</keyword>
<name>A0ABV8REE7_9SPHN</name>
<proteinExistence type="predicted"/>
<dbReference type="EMBL" id="JBHSDH010000013">
    <property type="protein sequence ID" value="MFC4291639.1"/>
    <property type="molecule type" value="Genomic_DNA"/>
</dbReference>
<gene>
    <name evidence="2" type="ORF">ACFOWX_04335</name>
</gene>
<reference evidence="3" key="1">
    <citation type="journal article" date="2019" name="Int. J. Syst. Evol. Microbiol.">
        <title>The Global Catalogue of Microorganisms (GCM) 10K type strain sequencing project: providing services to taxonomists for standard genome sequencing and annotation.</title>
        <authorList>
            <consortium name="The Broad Institute Genomics Platform"/>
            <consortium name="The Broad Institute Genome Sequencing Center for Infectious Disease"/>
            <person name="Wu L."/>
            <person name="Ma J."/>
        </authorList>
    </citation>
    <scope>NUCLEOTIDE SEQUENCE [LARGE SCALE GENOMIC DNA]</scope>
    <source>
        <strain evidence="3">CECT 8531</strain>
    </source>
</reference>
<dbReference type="Proteomes" id="UP001595887">
    <property type="component" value="Unassembled WGS sequence"/>
</dbReference>
<sequence length="145" mass="15492">MLHQMNIASVTEYADFAPAETIELPVTKPQPEHSGLEIPSAIWKAMFASYAVFFAGLGFATGHSAGAIFMLTISIGYVVMYFGTASLLFNMNAPERPGLFQKGIGPLQTNTGSMSYGAVAAQILTIPFCLALFGVAMVAFRALLF</sequence>
<keyword evidence="1" id="KW-0812">Transmembrane</keyword>